<evidence type="ECO:0000313" key="1">
    <source>
        <dbReference type="EMBL" id="GAJ13093.1"/>
    </source>
</evidence>
<feature type="non-terminal residue" evidence="1">
    <location>
        <position position="1"/>
    </location>
</feature>
<dbReference type="Gene3D" id="2.60.40.4070">
    <property type="match status" value="1"/>
</dbReference>
<comment type="caution">
    <text evidence="1">The sequence shown here is derived from an EMBL/GenBank/DDBJ whole genome shotgun (WGS) entry which is preliminary data.</text>
</comment>
<accession>X1U6C3</accession>
<protein>
    <recommendedName>
        <fullName evidence="2">FlgD Ig-like domain-containing protein</fullName>
    </recommendedName>
</protein>
<proteinExistence type="predicted"/>
<gene>
    <name evidence="1" type="ORF">S12H4_54784</name>
</gene>
<dbReference type="AlphaFoldDB" id="X1U6C3"/>
<evidence type="ECO:0008006" key="2">
    <source>
        <dbReference type="Google" id="ProtNLM"/>
    </source>
</evidence>
<organism evidence="1">
    <name type="scientific">marine sediment metagenome</name>
    <dbReference type="NCBI Taxonomy" id="412755"/>
    <lineage>
        <taxon>unclassified sequences</taxon>
        <taxon>metagenomes</taxon>
        <taxon>ecological metagenomes</taxon>
    </lineage>
</organism>
<sequence length="49" mass="5546">NLQSEICNMQSSVVWDGTDDMHRAVPAGVYFVDFKAGDYKKVEKAILLR</sequence>
<dbReference type="EMBL" id="BARW01035064">
    <property type="protein sequence ID" value="GAJ13093.1"/>
    <property type="molecule type" value="Genomic_DNA"/>
</dbReference>
<reference evidence="1" key="1">
    <citation type="journal article" date="2014" name="Front. Microbiol.">
        <title>High frequency of phylogenetically diverse reductive dehalogenase-homologous genes in deep subseafloor sedimentary metagenomes.</title>
        <authorList>
            <person name="Kawai M."/>
            <person name="Futagami T."/>
            <person name="Toyoda A."/>
            <person name="Takaki Y."/>
            <person name="Nishi S."/>
            <person name="Hori S."/>
            <person name="Arai W."/>
            <person name="Tsubouchi T."/>
            <person name="Morono Y."/>
            <person name="Uchiyama I."/>
            <person name="Ito T."/>
            <person name="Fujiyama A."/>
            <person name="Inagaki F."/>
            <person name="Takami H."/>
        </authorList>
    </citation>
    <scope>NUCLEOTIDE SEQUENCE</scope>
    <source>
        <strain evidence="1">Expedition CK06-06</strain>
    </source>
</reference>
<name>X1U6C3_9ZZZZ</name>